<feature type="domain" description="DNA primase/polymerase bifunctional N-terminal" evidence="1">
    <location>
        <begin position="7"/>
        <end position="158"/>
    </location>
</feature>
<dbReference type="EMBL" id="VYWO01000001">
    <property type="protein sequence ID" value="KAA9301931.1"/>
    <property type="molecule type" value="Genomic_DNA"/>
</dbReference>
<dbReference type="Proteomes" id="UP000327148">
    <property type="component" value="Unassembled WGS sequence"/>
</dbReference>
<sequence length="271" mass="30668">MSVCQNAINLLSDQIQTIPMNGKKPKVSFKDVPITEAFILRHEAEYEQATGLAVLCRGVWCIDIDVAKRDGEKSGEDSLKEIPYYEELQENAKHTWIQSTPSGGRHIIFKKNEGVNYGHKVDYLEHVDIKAHDNNYFLLTGSRTAKGVYDTVNWCEPIHYEGEFEDRIFRQRGGYIKQTLAKYSASNVLQDYDFSHLQSRGTGEGEGKRAYDRIINGTSENRNNDLFKAVSYAKDCGQPIEPLRCLIGSIKAGDEFTDSEWEATVSSALNR</sequence>
<gene>
    <name evidence="2" type="ORF">F6I03_01620</name>
</gene>
<dbReference type="Pfam" id="PF09250">
    <property type="entry name" value="Prim-Pol"/>
    <property type="match status" value="1"/>
</dbReference>
<dbReference type="SUPFAM" id="SSF56747">
    <property type="entry name" value="Prim-pol domain"/>
    <property type="match status" value="1"/>
</dbReference>
<evidence type="ECO:0000259" key="1">
    <source>
        <dbReference type="SMART" id="SM00943"/>
    </source>
</evidence>
<dbReference type="RefSeq" id="WP_070430715.1">
    <property type="nucleotide sequence ID" value="NZ_VYWO01000001.1"/>
</dbReference>
<dbReference type="InterPro" id="IPR015330">
    <property type="entry name" value="DNA_primase/pol_bifunc_N"/>
</dbReference>
<dbReference type="OrthoDB" id="9763644at2"/>
<accession>A0A5N1GPG7</accession>
<name>A0A5N1GPG7_9LACT</name>
<proteinExistence type="predicted"/>
<evidence type="ECO:0000313" key="3">
    <source>
        <dbReference type="Proteomes" id="UP000327148"/>
    </source>
</evidence>
<protein>
    <submittedName>
        <fullName evidence="2">DNA primase</fullName>
    </submittedName>
</protein>
<dbReference type="AlphaFoldDB" id="A0A5N1GPG7"/>
<dbReference type="SMART" id="SM00943">
    <property type="entry name" value="Prim-Pol"/>
    <property type="match status" value="1"/>
</dbReference>
<organism evidence="2 3">
    <name type="scientific">Aerococcus sanguinicola</name>
    <dbReference type="NCBI Taxonomy" id="119206"/>
    <lineage>
        <taxon>Bacteria</taxon>
        <taxon>Bacillati</taxon>
        <taxon>Bacillota</taxon>
        <taxon>Bacilli</taxon>
        <taxon>Lactobacillales</taxon>
        <taxon>Aerococcaceae</taxon>
        <taxon>Aerococcus</taxon>
    </lineage>
</organism>
<reference evidence="2 3" key="1">
    <citation type="submission" date="2019-09" db="EMBL/GenBank/DDBJ databases">
        <title>Draft genome sequence assemblies of isolates from the urinary tract.</title>
        <authorList>
            <person name="Mores C.R."/>
            <person name="Putonti C."/>
            <person name="Wolfe A.J."/>
        </authorList>
    </citation>
    <scope>NUCLEOTIDE SEQUENCE [LARGE SCALE GENOMIC DNA]</scope>
    <source>
        <strain evidence="2 3">UMB623</strain>
    </source>
</reference>
<evidence type="ECO:0000313" key="2">
    <source>
        <dbReference type="EMBL" id="KAA9301931.1"/>
    </source>
</evidence>
<comment type="caution">
    <text evidence="2">The sequence shown here is derived from an EMBL/GenBank/DDBJ whole genome shotgun (WGS) entry which is preliminary data.</text>
</comment>